<dbReference type="EMBL" id="NCEB01000003">
    <property type="protein sequence ID" value="OYX35762.1"/>
    <property type="molecule type" value="Genomic_DNA"/>
</dbReference>
<evidence type="ECO:0000259" key="2">
    <source>
        <dbReference type="SMART" id="SM00530"/>
    </source>
</evidence>
<dbReference type="Pfam" id="PF13560">
    <property type="entry name" value="HTH_31"/>
    <property type="match status" value="1"/>
</dbReference>
<dbReference type="GO" id="GO:0003677">
    <property type="term" value="F:DNA binding"/>
    <property type="evidence" value="ECO:0007669"/>
    <property type="project" value="InterPro"/>
</dbReference>
<proteinExistence type="predicted"/>
<dbReference type="SUPFAM" id="SSF47413">
    <property type="entry name" value="lambda repressor-like DNA-binding domains"/>
    <property type="match status" value="1"/>
</dbReference>
<dbReference type="InterPro" id="IPR001387">
    <property type="entry name" value="Cro/C1-type_HTH"/>
</dbReference>
<evidence type="ECO:0000313" key="3">
    <source>
        <dbReference type="EMBL" id="OYX35762.1"/>
    </source>
</evidence>
<evidence type="ECO:0000313" key="4">
    <source>
        <dbReference type="Proteomes" id="UP000215595"/>
    </source>
</evidence>
<dbReference type="CDD" id="cd00093">
    <property type="entry name" value="HTH_XRE"/>
    <property type="match status" value="1"/>
</dbReference>
<reference evidence="3 4" key="1">
    <citation type="submission" date="2017-03" db="EMBL/GenBank/DDBJ databases">
        <title>Lifting the veil on microbial sulfur biogeochemistry in mining wastewaters.</title>
        <authorList>
            <person name="Kantor R.S."/>
            <person name="Colenbrander Nelson T."/>
            <person name="Marshall S."/>
            <person name="Bennett D."/>
            <person name="Apte S."/>
            <person name="Camacho D."/>
            <person name="Thomas B.C."/>
            <person name="Warren L.A."/>
            <person name="Banfield J.F."/>
        </authorList>
    </citation>
    <scope>NUCLEOTIDE SEQUENCE [LARGE SCALE GENOMIC DNA]</scope>
    <source>
        <strain evidence="3">32-69-9</strain>
    </source>
</reference>
<dbReference type="Gene3D" id="1.10.260.40">
    <property type="entry name" value="lambda repressor-like DNA-binding domains"/>
    <property type="match status" value="1"/>
</dbReference>
<sequence length="199" mass="21338">MARFDADPQLNRLGEALAALRREAGLSQAEAGSRVAMTSQGWGLYESGRRPGLFRPDVQRRLTTALGATTEDLSRRALGPIAAEEQAGDGVRSGGRSFQPGPTASPRPAGRERIPLTNDDLAPWAASGVILEVDPERWPRKDQGCVIDLADGRRLIRLYDGADAESLFVRGGPAGLQARSVVPRSDISRVAAVLSRIDE</sequence>
<dbReference type="SMART" id="SM00530">
    <property type="entry name" value="HTH_XRE"/>
    <property type="match status" value="1"/>
</dbReference>
<dbReference type="InterPro" id="IPR010982">
    <property type="entry name" value="Lambda_DNA-bd_dom_sf"/>
</dbReference>
<accession>A0A258FVI4</accession>
<protein>
    <recommendedName>
        <fullName evidence="2">HTH cro/C1-type domain-containing protein</fullName>
    </recommendedName>
</protein>
<name>A0A258FVI4_9CAUL</name>
<feature type="region of interest" description="Disordered" evidence="1">
    <location>
        <begin position="76"/>
        <end position="112"/>
    </location>
</feature>
<evidence type="ECO:0000256" key="1">
    <source>
        <dbReference type="SAM" id="MobiDB-lite"/>
    </source>
</evidence>
<dbReference type="Proteomes" id="UP000215595">
    <property type="component" value="Unassembled WGS sequence"/>
</dbReference>
<comment type="caution">
    <text evidence="3">The sequence shown here is derived from an EMBL/GenBank/DDBJ whole genome shotgun (WGS) entry which is preliminary data.</text>
</comment>
<gene>
    <name evidence="3" type="ORF">B7Z01_02435</name>
</gene>
<organism evidence="3 4">
    <name type="scientific">Brevundimonas subvibrioides</name>
    <dbReference type="NCBI Taxonomy" id="74313"/>
    <lineage>
        <taxon>Bacteria</taxon>
        <taxon>Pseudomonadati</taxon>
        <taxon>Pseudomonadota</taxon>
        <taxon>Alphaproteobacteria</taxon>
        <taxon>Caulobacterales</taxon>
        <taxon>Caulobacteraceae</taxon>
        <taxon>Brevundimonas</taxon>
    </lineage>
</organism>
<feature type="domain" description="HTH cro/C1-type" evidence="2">
    <location>
        <begin position="16"/>
        <end position="73"/>
    </location>
</feature>
<dbReference type="AlphaFoldDB" id="A0A258FVI4"/>